<protein>
    <submittedName>
        <fullName evidence="1">Pyridoxal 4-dehydrogenase</fullName>
    </submittedName>
</protein>
<comment type="caution">
    <text evidence="1">The sequence shown here is derived from an EMBL/GenBank/DDBJ whole genome shotgun (WGS) entry which is preliminary data.</text>
</comment>
<name>A0ABP0PH51_9DINO</name>
<evidence type="ECO:0000313" key="1">
    <source>
        <dbReference type="EMBL" id="CAK9074244.1"/>
    </source>
</evidence>
<evidence type="ECO:0000313" key="2">
    <source>
        <dbReference type="Proteomes" id="UP001642464"/>
    </source>
</evidence>
<dbReference type="Proteomes" id="UP001642464">
    <property type="component" value="Unassembled WGS sequence"/>
</dbReference>
<dbReference type="EMBL" id="CAXAMM010035435">
    <property type="protein sequence ID" value="CAK9074244.1"/>
    <property type="molecule type" value="Genomic_DNA"/>
</dbReference>
<organism evidence="1 2">
    <name type="scientific">Durusdinium trenchii</name>
    <dbReference type="NCBI Taxonomy" id="1381693"/>
    <lineage>
        <taxon>Eukaryota</taxon>
        <taxon>Sar</taxon>
        <taxon>Alveolata</taxon>
        <taxon>Dinophyceae</taxon>
        <taxon>Suessiales</taxon>
        <taxon>Symbiodiniaceae</taxon>
        <taxon>Durusdinium</taxon>
    </lineage>
</organism>
<keyword evidence="2" id="KW-1185">Reference proteome</keyword>
<gene>
    <name evidence="1" type="ORF">SCF082_LOCUS36175</name>
</gene>
<proteinExistence type="predicted"/>
<accession>A0ABP0PH51</accession>
<reference evidence="1 2" key="1">
    <citation type="submission" date="2024-02" db="EMBL/GenBank/DDBJ databases">
        <authorList>
            <person name="Chen Y."/>
            <person name="Shah S."/>
            <person name="Dougan E. K."/>
            <person name="Thang M."/>
            <person name="Chan C."/>
        </authorList>
    </citation>
    <scope>NUCLEOTIDE SEQUENCE [LARGE SCALE GENOMIC DNA]</scope>
</reference>
<sequence length="112" mass="12311">MGCRGTKIEERFDIFGGCARIVLEEDEHLVKMDRKRLEAALNSADALSTLEVSSEMRAISQDKKLPKIKLRAGKYYQPTSKTFPAFDAWTQASKVAVEVCAGEGGLFGRALG</sequence>